<feature type="compositionally biased region" description="Low complexity" evidence="6">
    <location>
        <begin position="398"/>
        <end position="421"/>
    </location>
</feature>
<proteinExistence type="predicted"/>
<evidence type="ECO:0000256" key="5">
    <source>
        <dbReference type="ARBA" id="ARBA00046062"/>
    </source>
</evidence>
<keyword evidence="2" id="KW-0834">Unfolded protein response</keyword>
<keyword evidence="9" id="KW-1185">Reference proteome</keyword>
<dbReference type="EMBL" id="JAULSO010000001">
    <property type="protein sequence ID" value="KAK3693794.1"/>
    <property type="molecule type" value="Genomic_DNA"/>
</dbReference>
<dbReference type="Pfam" id="PF23187">
    <property type="entry name" value="UBX7_N"/>
    <property type="match status" value="1"/>
</dbReference>
<dbReference type="InterPro" id="IPR036249">
    <property type="entry name" value="Thioredoxin-like_sf"/>
</dbReference>
<dbReference type="GO" id="GO:0036503">
    <property type="term" value="P:ERAD pathway"/>
    <property type="evidence" value="ECO:0007669"/>
    <property type="project" value="TreeGrafter"/>
</dbReference>
<name>A0AAE0XHX7_9PEZI</name>
<dbReference type="SMART" id="SM00166">
    <property type="entry name" value="UBX"/>
    <property type="match status" value="1"/>
</dbReference>
<feature type="compositionally biased region" description="Polar residues" evidence="6">
    <location>
        <begin position="187"/>
        <end position="198"/>
    </location>
</feature>
<dbReference type="SUPFAM" id="SSF52833">
    <property type="entry name" value="Thioredoxin-like"/>
    <property type="match status" value="1"/>
</dbReference>
<dbReference type="PROSITE" id="PS50033">
    <property type="entry name" value="UBX"/>
    <property type="match status" value="1"/>
</dbReference>
<comment type="caution">
    <text evidence="8">The sequence shown here is derived from an EMBL/GenBank/DDBJ whole genome shotgun (WGS) entry which is preliminary data.</text>
</comment>
<evidence type="ECO:0000256" key="4">
    <source>
        <dbReference type="ARBA" id="ARBA00041575"/>
    </source>
</evidence>
<dbReference type="Proteomes" id="UP001270362">
    <property type="component" value="Unassembled WGS sequence"/>
</dbReference>
<feature type="region of interest" description="Disordered" evidence="6">
    <location>
        <begin position="398"/>
        <end position="464"/>
    </location>
</feature>
<comment type="subcellular location">
    <subcellularLocation>
        <location evidence="1">Endoplasmic reticulum membrane</location>
        <topology evidence="1">Peripheral membrane protein</topology>
    </subcellularLocation>
</comment>
<feature type="compositionally biased region" description="Polar residues" evidence="6">
    <location>
        <begin position="434"/>
        <end position="456"/>
    </location>
</feature>
<sequence length="464" mass="50266">MFFEGTLHEGIATAVQQTKSVVCFVTDGEAGSQQWETEFLTDETVASLLESQAVTLRLTAGSQEEGYLVALFPVPKKPTIIVIKNGELKEYIAAGVSKDEFMRRIQAALASPVSTQEAPSQPEPSVATTQPAATQPDPVSTATHSGGQATPPSSSESQVQSRRQEEEQARLRRAAKGKGKAAPEPEPNTSVNGTNDPDPQSKHAEQLKRREKEAREERRRILKAIEDDKAARKARQSEKEAERRGDKTSPAAAAAMAAASRLPLSTASSRSEKCAIQVRLLDGSTIRSRFASGTDTLKDVRKWVDETGRPTTPYTFKVLLTPQPSKPIDVTEEEQPLQTLDLAPSATLILVSVPKYAAAYGGPSTGENVLWRFYAYILGFFRVVFGFFSTLFSTSGPPAAATATAPAPASAVRGGEGSSKSSSRDGSRIRGFGQTQPETRNDEQQQFYNGNSTNFQPRRDDNEE</sequence>
<feature type="domain" description="UBX" evidence="7">
    <location>
        <begin position="269"/>
        <end position="350"/>
    </location>
</feature>
<dbReference type="InterPro" id="IPR001012">
    <property type="entry name" value="UBX_dom"/>
</dbReference>
<dbReference type="SUPFAM" id="SSF54236">
    <property type="entry name" value="Ubiquitin-like"/>
    <property type="match status" value="1"/>
</dbReference>
<dbReference type="GO" id="GO:0006986">
    <property type="term" value="P:response to unfolded protein"/>
    <property type="evidence" value="ECO:0007669"/>
    <property type="project" value="UniProtKB-KW"/>
</dbReference>
<accession>A0AAE0XHX7</accession>
<dbReference type="CDD" id="cd01767">
    <property type="entry name" value="UBX"/>
    <property type="match status" value="1"/>
</dbReference>
<reference evidence="8" key="1">
    <citation type="journal article" date="2023" name="Mol. Phylogenet. Evol.">
        <title>Genome-scale phylogeny and comparative genomics of the fungal order Sordariales.</title>
        <authorList>
            <person name="Hensen N."/>
            <person name="Bonometti L."/>
            <person name="Westerberg I."/>
            <person name="Brannstrom I.O."/>
            <person name="Guillou S."/>
            <person name="Cros-Aarteil S."/>
            <person name="Calhoun S."/>
            <person name="Haridas S."/>
            <person name="Kuo A."/>
            <person name="Mondo S."/>
            <person name="Pangilinan J."/>
            <person name="Riley R."/>
            <person name="LaButti K."/>
            <person name="Andreopoulos B."/>
            <person name="Lipzen A."/>
            <person name="Chen C."/>
            <person name="Yan M."/>
            <person name="Daum C."/>
            <person name="Ng V."/>
            <person name="Clum A."/>
            <person name="Steindorff A."/>
            <person name="Ohm R.A."/>
            <person name="Martin F."/>
            <person name="Silar P."/>
            <person name="Natvig D.O."/>
            <person name="Lalanne C."/>
            <person name="Gautier V."/>
            <person name="Ament-Velasquez S.L."/>
            <person name="Kruys A."/>
            <person name="Hutchinson M.I."/>
            <person name="Powell A.J."/>
            <person name="Barry K."/>
            <person name="Miller A.N."/>
            <person name="Grigoriev I.V."/>
            <person name="Debuchy R."/>
            <person name="Gladieux P."/>
            <person name="Hiltunen Thoren M."/>
            <person name="Johannesson H."/>
        </authorList>
    </citation>
    <scope>NUCLEOTIDE SEQUENCE</scope>
    <source>
        <strain evidence="8">CBS 314.62</strain>
    </source>
</reference>
<comment type="subunit">
    <text evidence="3">Directly interacts with VCP. Interacts with UBQLN1. Forms a complex with VCP and UBQLN1.</text>
</comment>
<feature type="compositionally biased region" description="Polar residues" evidence="6">
    <location>
        <begin position="126"/>
        <end position="152"/>
    </location>
</feature>
<dbReference type="Gene3D" id="3.40.30.10">
    <property type="entry name" value="Glutaredoxin"/>
    <property type="match status" value="1"/>
</dbReference>
<dbReference type="Gene3D" id="3.10.20.90">
    <property type="entry name" value="Phosphatidylinositol 3-kinase Catalytic Subunit, Chain A, domain 1"/>
    <property type="match status" value="1"/>
</dbReference>
<comment type="function">
    <text evidence="5">Involved in endoplasmic reticulum-associated protein degradation (ERAD). Acts as a platform to recruit both UBQLN1 and VCP to the ER during ERAD.</text>
</comment>
<gene>
    <name evidence="8" type="ORF">B0T22DRAFT_369578</name>
</gene>
<evidence type="ECO:0000313" key="9">
    <source>
        <dbReference type="Proteomes" id="UP001270362"/>
    </source>
</evidence>
<feature type="compositionally biased region" description="Basic and acidic residues" evidence="6">
    <location>
        <begin position="199"/>
        <end position="247"/>
    </location>
</feature>
<dbReference type="Pfam" id="PF00789">
    <property type="entry name" value="UBX"/>
    <property type="match status" value="1"/>
</dbReference>
<reference evidence="8" key="2">
    <citation type="submission" date="2023-06" db="EMBL/GenBank/DDBJ databases">
        <authorList>
            <consortium name="Lawrence Berkeley National Laboratory"/>
            <person name="Haridas S."/>
            <person name="Hensen N."/>
            <person name="Bonometti L."/>
            <person name="Westerberg I."/>
            <person name="Brannstrom I.O."/>
            <person name="Guillou S."/>
            <person name="Cros-Aarteil S."/>
            <person name="Calhoun S."/>
            <person name="Kuo A."/>
            <person name="Mondo S."/>
            <person name="Pangilinan J."/>
            <person name="Riley R."/>
            <person name="Labutti K."/>
            <person name="Andreopoulos B."/>
            <person name="Lipzen A."/>
            <person name="Chen C."/>
            <person name="Yanf M."/>
            <person name="Daum C."/>
            <person name="Ng V."/>
            <person name="Clum A."/>
            <person name="Steindorff A."/>
            <person name="Ohm R."/>
            <person name="Martin F."/>
            <person name="Silar P."/>
            <person name="Natvig D."/>
            <person name="Lalanne C."/>
            <person name="Gautier V."/>
            <person name="Ament-Velasquez S.L."/>
            <person name="Kruys A."/>
            <person name="Hutchinson M.I."/>
            <person name="Powell A.J."/>
            <person name="Barry K."/>
            <person name="Miller A.N."/>
            <person name="Grigoriev I.V."/>
            <person name="Debuchy R."/>
            <person name="Gladieux P."/>
            <person name="Thoren M.H."/>
            <person name="Johannesson H."/>
        </authorList>
    </citation>
    <scope>NUCLEOTIDE SEQUENCE</scope>
    <source>
        <strain evidence="8">CBS 314.62</strain>
    </source>
</reference>
<dbReference type="AlphaFoldDB" id="A0AAE0XHX7"/>
<evidence type="ECO:0000256" key="2">
    <source>
        <dbReference type="ARBA" id="ARBA00023230"/>
    </source>
</evidence>
<dbReference type="GO" id="GO:0005789">
    <property type="term" value="C:endoplasmic reticulum membrane"/>
    <property type="evidence" value="ECO:0007669"/>
    <property type="project" value="UniProtKB-SubCell"/>
</dbReference>
<feature type="region of interest" description="Disordered" evidence="6">
    <location>
        <begin position="112"/>
        <end position="254"/>
    </location>
</feature>
<evidence type="ECO:0000313" key="8">
    <source>
        <dbReference type="EMBL" id="KAK3693794.1"/>
    </source>
</evidence>
<evidence type="ECO:0000256" key="3">
    <source>
        <dbReference type="ARBA" id="ARBA00038812"/>
    </source>
</evidence>
<dbReference type="PANTHER" id="PTHR46424">
    <property type="entry name" value="UBX DOMAIN-CONTAINING PROTEIN 4"/>
    <property type="match status" value="1"/>
</dbReference>
<protein>
    <recommendedName>
        <fullName evidence="4">UBX domain-containing protein 2</fullName>
    </recommendedName>
</protein>
<evidence type="ECO:0000259" key="7">
    <source>
        <dbReference type="PROSITE" id="PS50033"/>
    </source>
</evidence>
<organism evidence="8 9">
    <name type="scientific">Podospora appendiculata</name>
    <dbReference type="NCBI Taxonomy" id="314037"/>
    <lineage>
        <taxon>Eukaryota</taxon>
        <taxon>Fungi</taxon>
        <taxon>Dikarya</taxon>
        <taxon>Ascomycota</taxon>
        <taxon>Pezizomycotina</taxon>
        <taxon>Sordariomycetes</taxon>
        <taxon>Sordariomycetidae</taxon>
        <taxon>Sordariales</taxon>
        <taxon>Podosporaceae</taxon>
        <taxon>Podospora</taxon>
    </lineage>
</organism>
<dbReference type="PANTHER" id="PTHR46424:SF1">
    <property type="entry name" value="UBX DOMAIN-CONTAINING PROTEIN 4"/>
    <property type="match status" value="1"/>
</dbReference>
<dbReference type="InterPro" id="IPR029071">
    <property type="entry name" value="Ubiquitin-like_domsf"/>
</dbReference>
<evidence type="ECO:0000256" key="6">
    <source>
        <dbReference type="SAM" id="MobiDB-lite"/>
    </source>
</evidence>
<evidence type="ECO:0000256" key="1">
    <source>
        <dbReference type="ARBA" id="ARBA00004406"/>
    </source>
</evidence>